<proteinExistence type="predicted"/>
<dbReference type="RefSeq" id="WP_067322021.1">
    <property type="nucleotide sequence ID" value="NZ_CBCRWS010000019.1"/>
</dbReference>
<sequence>MAIIFDHIIEVNQKLFEYGYKLSLKDACGASCLQIKNIDGSRITTSIDPLIYTIINEHFNKYNIELEYSDSKEYIFEKN</sequence>
<evidence type="ECO:0000313" key="1">
    <source>
        <dbReference type="EMBL" id="NYV27867.1"/>
    </source>
</evidence>
<protein>
    <submittedName>
        <fullName evidence="1">Uncharacterized protein</fullName>
    </submittedName>
</protein>
<keyword evidence="2" id="KW-1185">Reference proteome</keyword>
<organism evidence="1 2">
    <name type="scientific">Streptobacillus felis</name>
    <dbReference type="NCBI Taxonomy" id="1384509"/>
    <lineage>
        <taxon>Bacteria</taxon>
        <taxon>Fusobacteriati</taxon>
        <taxon>Fusobacteriota</taxon>
        <taxon>Fusobacteriia</taxon>
        <taxon>Fusobacteriales</taxon>
        <taxon>Leptotrichiaceae</taxon>
        <taxon>Streptobacillus</taxon>
    </lineage>
</organism>
<comment type="caution">
    <text evidence="1">The sequence shown here is derived from an EMBL/GenBank/DDBJ whole genome shotgun (WGS) entry which is preliminary data.</text>
</comment>
<dbReference type="Proteomes" id="UP000526184">
    <property type="component" value="Unassembled WGS sequence"/>
</dbReference>
<name>A0A7Z0PEU1_9FUSO</name>
<dbReference type="EMBL" id="JABMKT010000014">
    <property type="protein sequence ID" value="NYV27867.1"/>
    <property type="molecule type" value="Genomic_DNA"/>
</dbReference>
<dbReference type="OrthoDB" id="95561at2"/>
<accession>A0A7Z0PEU1</accession>
<evidence type="ECO:0000313" key="2">
    <source>
        <dbReference type="Proteomes" id="UP000526184"/>
    </source>
</evidence>
<dbReference type="AlphaFoldDB" id="A0A7Z0PEU1"/>
<gene>
    <name evidence="1" type="ORF">HP397_03390</name>
</gene>
<reference evidence="1 2" key="1">
    <citation type="submission" date="2020-05" db="EMBL/GenBank/DDBJ databases">
        <title>Streptobacillus felis strain LHL191014123.</title>
        <authorList>
            <person name="Fawzy A."/>
            <person name="Rau J."/>
            <person name="Risse K."/>
            <person name="Schauerte N."/>
            <person name="Geiger C."/>
            <person name="Blom J."/>
            <person name="Imirzalioglu C."/>
            <person name="Falgenhauer J."/>
            <person name="Bach A."/>
            <person name="Herden C."/>
            <person name="Eisenberg T."/>
        </authorList>
    </citation>
    <scope>NUCLEOTIDE SEQUENCE [LARGE SCALE GENOMIC DNA]</scope>
    <source>
        <strain evidence="1 2">LHL191014123</strain>
    </source>
</reference>